<dbReference type="Proteomes" id="UP000289794">
    <property type="component" value="Chromosome"/>
</dbReference>
<sequence>MRGGDFFIHVENIRDHTPEGWIMNPNYCEILRFHDFGDMLLKINLILTYLEIRGEKSAELPEYHSLQDCGFGKNAVCFYLLQVLCIHSIIAGRGSSGEQTADRRISEVRWKRCA</sequence>
<evidence type="ECO:0000313" key="1">
    <source>
        <dbReference type="EMBL" id="QBE99527.1"/>
    </source>
</evidence>
<accession>A0A4P6M7J6</accession>
<protein>
    <submittedName>
        <fullName evidence="1">Uncharacterized protein</fullName>
    </submittedName>
</protein>
<dbReference type="KEGG" id="bpro:PMF13cell1_05104"/>
<dbReference type="RefSeq" id="WP_130182550.1">
    <property type="nucleotide sequence ID" value="NZ_CP035945.1"/>
</dbReference>
<reference evidence="1 2" key="1">
    <citation type="submission" date="2019-01" db="EMBL/GenBank/DDBJ databases">
        <title>PMF-metabolizing Aryl O-demethylase.</title>
        <authorList>
            <person name="Kim M."/>
        </authorList>
    </citation>
    <scope>NUCLEOTIDE SEQUENCE [LARGE SCALE GENOMIC DNA]</scope>
    <source>
        <strain evidence="1 2">PMF1</strain>
    </source>
</reference>
<dbReference type="AlphaFoldDB" id="A0A4P6M7J6"/>
<proteinExistence type="predicted"/>
<evidence type="ECO:0000313" key="2">
    <source>
        <dbReference type="Proteomes" id="UP000289794"/>
    </source>
</evidence>
<gene>
    <name evidence="1" type="ORF">PMF13cell1_05104</name>
</gene>
<name>A0A4P6M7J6_9FIRM</name>
<organism evidence="1 2">
    <name type="scientific">Blautia producta</name>
    <dbReference type="NCBI Taxonomy" id="33035"/>
    <lineage>
        <taxon>Bacteria</taxon>
        <taxon>Bacillati</taxon>
        <taxon>Bacillota</taxon>
        <taxon>Clostridia</taxon>
        <taxon>Lachnospirales</taxon>
        <taxon>Lachnospiraceae</taxon>
        <taxon>Blautia</taxon>
    </lineage>
</organism>
<dbReference type="EMBL" id="CP035945">
    <property type="protein sequence ID" value="QBE99527.1"/>
    <property type="molecule type" value="Genomic_DNA"/>
</dbReference>